<dbReference type="Proteomes" id="UP000198953">
    <property type="component" value="Unassembled WGS sequence"/>
</dbReference>
<dbReference type="EMBL" id="FOBF01000005">
    <property type="protein sequence ID" value="SEL55092.1"/>
    <property type="molecule type" value="Genomic_DNA"/>
</dbReference>
<name>A0A1H7R4P4_9ACTN</name>
<dbReference type="STRING" id="46177.SAMN05660976_02792"/>
<dbReference type="AlphaFoldDB" id="A0A1H7R4P4"/>
<accession>A0A1H7R4P4</accession>
<evidence type="ECO:0000256" key="1">
    <source>
        <dbReference type="SAM" id="Phobius"/>
    </source>
</evidence>
<gene>
    <name evidence="2" type="ORF">SAMN05660976_02792</name>
</gene>
<keyword evidence="1" id="KW-0472">Membrane</keyword>
<evidence type="ECO:0000313" key="3">
    <source>
        <dbReference type="Proteomes" id="UP000198953"/>
    </source>
</evidence>
<keyword evidence="3" id="KW-1185">Reference proteome</keyword>
<proteinExistence type="predicted"/>
<dbReference type="RefSeq" id="WP_091100617.1">
    <property type="nucleotide sequence ID" value="NZ_FOBF01000005.1"/>
</dbReference>
<reference evidence="2 3" key="1">
    <citation type="submission" date="2016-10" db="EMBL/GenBank/DDBJ databases">
        <authorList>
            <person name="de Groot N.N."/>
        </authorList>
    </citation>
    <scope>NUCLEOTIDE SEQUENCE [LARGE SCALE GENOMIC DNA]</scope>
    <source>
        <strain evidence="2 3">DSM 43357</strain>
    </source>
</reference>
<keyword evidence="1" id="KW-1133">Transmembrane helix</keyword>
<feature type="transmembrane region" description="Helical" evidence="1">
    <location>
        <begin position="34"/>
        <end position="56"/>
    </location>
</feature>
<sequence>MKRSPVLFAGLVLGGLLGLFDVAALPFGDGEHPPFAVAVVGAVLGLVTLGGVVAAWRGRRTGAAAVIVSRLLSGLTAVPAFFADGVPPEAVGGAAVGVVLTLGCIALVAPALRSHA</sequence>
<feature type="transmembrane region" description="Helical" evidence="1">
    <location>
        <begin position="63"/>
        <end position="82"/>
    </location>
</feature>
<evidence type="ECO:0008006" key="4">
    <source>
        <dbReference type="Google" id="ProtNLM"/>
    </source>
</evidence>
<evidence type="ECO:0000313" key="2">
    <source>
        <dbReference type="EMBL" id="SEL55092.1"/>
    </source>
</evidence>
<organism evidence="2 3">
    <name type="scientific">Nonomuraea pusilla</name>
    <dbReference type="NCBI Taxonomy" id="46177"/>
    <lineage>
        <taxon>Bacteria</taxon>
        <taxon>Bacillati</taxon>
        <taxon>Actinomycetota</taxon>
        <taxon>Actinomycetes</taxon>
        <taxon>Streptosporangiales</taxon>
        <taxon>Streptosporangiaceae</taxon>
        <taxon>Nonomuraea</taxon>
    </lineage>
</organism>
<feature type="transmembrane region" description="Helical" evidence="1">
    <location>
        <begin position="94"/>
        <end position="112"/>
    </location>
</feature>
<keyword evidence="1" id="KW-0812">Transmembrane</keyword>
<protein>
    <recommendedName>
        <fullName evidence="4">Integral membrane protein</fullName>
    </recommendedName>
</protein>